<protein>
    <recommendedName>
        <fullName evidence="1">AB hydrolase-1 domain-containing protein</fullName>
    </recommendedName>
</protein>
<dbReference type="FunFam" id="3.40.50.1820:FF:000270">
    <property type="entry name" value="Alpha/beta-Hydrolases superfamily protein"/>
    <property type="match status" value="1"/>
</dbReference>
<dbReference type="Proteomes" id="UP001630127">
    <property type="component" value="Unassembled WGS sequence"/>
</dbReference>
<proteinExistence type="predicted"/>
<dbReference type="GO" id="GO:0016787">
    <property type="term" value="F:hydrolase activity"/>
    <property type="evidence" value="ECO:0007669"/>
    <property type="project" value="UniProtKB-ARBA"/>
</dbReference>
<dbReference type="InterPro" id="IPR000073">
    <property type="entry name" value="AB_hydrolase_1"/>
</dbReference>
<dbReference type="Pfam" id="PF12697">
    <property type="entry name" value="Abhydrolase_6"/>
    <property type="match status" value="1"/>
</dbReference>
<comment type="caution">
    <text evidence="2">The sequence shown here is derived from an EMBL/GenBank/DDBJ whole genome shotgun (WGS) entry which is preliminary data.</text>
</comment>
<keyword evidence="3" id="KW-1185">Reference proteome</keyword>
<name>A0ABD2ZGE8_9GENT</name>
<dbReference type="Gene3D" id="3.40.50.1820">
    <property type="entry name" value="alpha/beta hydrolase"/>
    <property type="match status" value="1"/>
</dbReference>
<reference evidence="2 3" key="1">
    <citation type="submission" date="2024-11" db="EMBL/GenBank/DDBJ databases">
        <title>A near-complete genome assembly of Cinchona calisaya.</title>
        <authorList>
            <person name="Lian D.C."/>
            <person name="Zhao X.W."/>
            <person name="Wei L."/>
        </authorList>
    </citation>
    <scope>NUCLEOTIDE SEQUENCE [LARGE SCALE GENOMIC DNA]</scope>
    <source>
        <tissue evidence="2">Nenye</tissue>
    </source>
</reference>
<dbReference type="PANTHER" id="PTHR45763:SF21">
    <property type="entry name" value="ALPHA_BETA-HYDROLASES SUPERFAMILY PROTEIN"/>
    <property type="match status" value="1"/>
</dbReference>
<sequence length="330" mass="38315">MFPQMAPKCFKPPPPKICGSPDGPPVTAPRFKLRDGRHMAYKLRGVELEIAKHKIIVCHGFHDSKEMSFPFCQQLLEELSVCFVIYDRPGYGESDPNPQRSPKNEALDVEELADHLKLGSRFYVIGLSIGAYVGWSCLMYIPHRLSGISLVAPFFNYYWPGFPSKLANKCFKRLPVQDQWSIRIAHYAPWLFYWFMTQKLIPTFKTGVNEDMFTKEDLDIFKNFSNNPNFASLEAKAKQQGEFYCLYQDLLTGYGKWEQGPLDVKNPFPNNEGVVHLWQAGEDKVVPIELTRYIAEKQPWIRYHELERKGHMFFHYPDICEGFLREILGE</sequence>
<evidence type="ECO:0000259" key="1">
    <source>
        <dbReference type="Pfam" id="PF12697"/>
    </source>
</evidence>
<accession>A0ABD2ZGE8</accession>
<evidence type="ECO:0000313" key="3">
    <source>
        <dbReference type="Proteomes" id="UP001630127"/>
    </source>
</evidence>
<dbReference type="PANTHER" id="PTHR45763">
    <property type="entry name" value="HYDROLASE, ALPHA/BETA FOLD FAMILY PROTEIN, EXPRESSED-RELATED"/>
    <property type="match status" value="1"/>
</dbReference>
<organism evidence="2 3">
    <name type="scientific">Cinchona calisaya</name>
    <dbReference type="NCBI Taxonomy" id="153742"/>
    <lineage>
        <taxon>Eukaryota</taxon>
        <taxon>Viridiplantae</taxon>
        <taxon>Streptophyta</taxon>
        <taxon>Embryophyta</taxon>
        <taxon>Tracheophyta</taxon>
        <taxon>Spermatophyta</taxon>
        <taxon>Magnoliopsida</taxon>
        <taxon>eudicotyledons</taxon>
        <taxon>Gunneridae</taxon>
        <taxon>Pentapetalae</taxon>
        <taxon>asterids</taxon>
        <taxon>lamiids</taxon>
        <taxon>Gentianales</taxon>
        <taxon>Rubiaceae</taxon>
        <taxon>Cinchonoideae</taxon>
        <taxon>Cinchoneae</taxon>
        <taxon>Cinchona</taxon>
    </lineage>
</organism>
<dbReference type="SUPFAM" id="SSF53474">
    <property type="entry name" value="alpha/beta-Hydrolases"/>
    <property type="match status" value="1"/>
</dbReference>
<dbReference type="AlphaFoldDB" id="A0ABD2ZGE8"/>
<feature type="domain" description="AB hydrolase-1" evidence="1">
    <location>
        <begin position="55"/>
        <end position="318"/>
    </location>
</feature>
<evidence type="ECO:0000313" key="2">
    <source>
        <dbReference type="EMBL" id="KAL3518534.1"/>
    </source>
</evidence>
<gene>
    <name evidence="2" type="ORF">ACH5RR_021123</name>
</gene>
<dbReference type="InterPro" id="IPR029058">
    <property type="entry name" value="AB_hydrolase_fold"/>
</dbReference>
<dbReference type="EMBL" id="JBJUIK010000009">
    <property type="protein sequence ID" value="KAL3518534.1"/>
    <property type="molecule type" value="Genomic_DNA"/>
</dbReference>